<dbReference type="RefSeq" id="WP_163484454.1">
    <property type="nucleotide sequence ID" value="NZ_JAAGWF010000033.1"/>
</dbReference>
<reference evidence="1 2" key="1">
    <citation type="submission" date="2020-02" db="EMBL/GenBank/DDBJ databases">
        <title>Geodermatophilus sabuli CPCC 205279 I12A-02694.</title>
        <authorList>
            <person name="Jiang Z."/>
        </authorList>
    </citation>
    <scope>NUCLEOTIDE SEQUENCE [LARGE SCALE GENOMIC DNA]</scope>
    <source>
        <strain evidence="1 2">I12A-02694</strain>
    </source>
</reference>
<sequence>MRTSTSREPRRAAAATIGSIAVVATAAAVAGLGTFGTFTDSTTPVGTTVGSGVVEIALSAAANRATVPFVTGGWVPGDEYQVVVDLVNTGTSPLSSMELELRATTSSLLDSDAVDGLQLVLESCDDSWDVAGAGYSCAGDVTTFYAGPVVMDQPLIGAASLAPGGLDHLRARVLLPDEAGNGFQNASSTLEFVFTGVQRGGTDR</sequence>
<keyword evidence="2" id="KW-1185">Reference proteome</keyword>
<evidence type="ECO:0000313" key="1">
    <source>
        <dbReference type="EMBL" id="NEK60660.1"/>
    </source>
</evidence>
<organism evidence="1 2">
    <name type="scientific">Geodermatophilus sabuli</name>
    <dbReference type="NCBI Taxonomy" id="1564158"/>
    <lineage>
        <taxon>Bacteria</taxon>
        <taxon>Bacillati</taxon>
        <taxon>Actinomycetota</taxon>
        <taxon>Actinomycetes</taxon>
        <taxon>Geodermatophilales</taxon>
        <taxon>Geodermatophilaceae</taxon>
        <taxon>Geodermatophilus</taxon>
    </lineage>
</organism>
<proteinExistence type="predicted"/>
<gene>
    <name evidence="1" type="ORF">GCU56_22650</name>
</gene>
<protein>
    <recommendedName>
        <fullName evidence="3">Camelysin metallo-endopeptidase</fullName>
    </recommendedName>
</protein>
<evidence type="ECO:0000313" key="2">
    <source>
        <dbReference type="Proteomes" id="UP000470246"/>
    </source>
</evidence>
<dbReference type="AlphaFoldDB" id="A0A7K3W7H4"/>
<name>A0A7K3W7H4_9ACTN</name>
<comment type="caution">
    <text evidence="1">The sequence shown here is derived from an EMBL/GenBank/DDBJ whole genome shotgun (WGS) entry which is preliminary data.</text>
</comment>
<dbReference type="EMBL" id="JAAGWF010000033">
    <property type="protein sequence ID" value="NEK60660.1"/>
    <property type="molecule type" value="Genomic_DNA"/>
</dbReference>
<dbReference type="Proteomes" id="UP000470246">
    <property type="component" value="Unassembled WGS sequence"/>
</dbReference>
<accession>A0A7K3W7H4</accession>
<evidence type="ECO:0008006" key="3">
    <source>
        <dbReference type="Google" id="ProtNLM"/>
    </source>
</evidence>